<gene>
    <name evidence="5" type="ORF">SAMN04488503_2674</name>
</gene>
<evidence type="ECO:0000313" key="5">
    <source>
        <dbReference type="EMBL" id="SNS08762.1"/>
    </source>
</evidence>
<accession>A0A239BMB0</accession>
<keyword evidence="1" id="KW-0479">Metal-binding</keyword>
<keyword evidence="6" id="KW-1185">Reference proteome</keyword>
<dbReference type="PROSITE" id="PS00198">
    <property type="entry name" value="4FE4S_FER_1"/>
    <property type="match status" value="1"/>
</dbReference>
<sequence length="380" mass="40604">MASIATIEVTDGNPVAALRGFCARLLESGEVTAVLAPRTLPGGFGTMPALIAETEGLADVDPLAPSFRINAARMLTRLTRGAEDSTMVAALLRPCEVRAFIELCKLNQGSLENALTISVDCCGAFANTDYPRFAADGGDSGSLNAFLKASGRGSYNGVQVARACRVCEQPAGAEADLSIGVFGQDVEKGLLLMANTPKGEGFMARLGYPEASGSGGREEALAEIVAERTQARDQMFAETSKATGSMEGLSRFLSACVNCYNCRMACPVCYCRECVFLTDVFDHKPWQYLSWARQRGAIKMPTDTVFFHLTRLAHMSTACVGCGQCSNACPNDVPVMELFRTISAGTQAAFEYQPGKNPNEPPPLSVFREHEFPEVTGGLD</sequence>
<evidence type="ECO:0000259" key="4">
    <source>
        <dbReference type="PROSITE" id="PS51379"/>
    </source>
</evidence>
<evidence type="ECO:0000256" key="1">
    <source>
        <dbReference type="ARBA" id="ARBA00022723"/>
    </source>
</evidence>
<dbReference type="InterPro" id="IPR017896">
    <property type="entry name" value="4Fe4S_Fe-S-bd"/>
</dbReference>
<dbReference type="InterPro" id="IPR017900">
    <property type="entry name" value="4Fe4S_Fe_S_CS"/>
</dbReference>
<dbReference type="EMBL" id="FZOC01000005">
    <property type="protein sequence ID" value="SNS08762.1"/>
    <property type="molecule type" value="Genomic_DNA"/>
</dbReference>
<evidence type="ECO:0000313" key="6">
    <source>
        <dbReference type="Proteomes" id="UP000198324"/>
    </source>
</evidence>
<name>A0A239BMB0_9BACT</name>
<reference evidence="5 6" key="1">
    <citation type="submission" date="2017-06" db="EMBL/GenBank/DDBJ databases">
        <authorList>
            <person name="Kim H.J."/>
            <person name="Triplett B.A."/>
        </authorList>
    </citation>
    <scope>NUCLEOTIDE SEQUENCE [LARGE SCALE GENOMIC DNA]</scope>
    <source>
        <strain evidence="5 6">DSM 13116</strain>
    </source>
</reference>
<dbReference type="RefSeq" id="WP_089274874.1">
    <property type="nucleotide sequence ID" value="NZ_FZOC01000005.1"/>
</dbReference>
<dbReference type="Proteomes" id="UP000198324">
    <property type="component" value="Unassembled WGS sequence"/>
</dbReference>
<protein>
    <submittedName>
        <fullName evidence="5">Formate dehydrogenase subunit beta</fullName>
    </submittedName>
</protein>
<dbReference type="OrthoDB" id="9773828at2"/>
<dbReference type="SUPFAM" id="SSF46548">
    <property type="entry name" value="alpha-helical ferredoxin"/>
    <property type="match status" value="1"/>
</dbReference>
<organism evidence="5 6">
    <name type="scientific">Humidesulfovibrio mexicanus</name>
    <dbReference type="NCBI Taxonomy" id="147047"/>
    <lineage>
        <taxon>Bacteria</taxon>
        <taxon>Pseudomonadati</taxon>
        <taxon>Thermodesulfobacteriota</taxon>
        <taxon>Desulfovibrionia</taxon>
        <taxon>Desulfovibrionales</taxon>
        <taxon>Desulfovibrionaceae</taxon>
        <taxon>Humidesulfovibrio</taxon>
    </lineage>
</organism>
<keyword evidence="3" id="KW-0411">Iron-sulfur</keyword>
<dbReference type="AlphaFoldDB" id="A0A239BMB0"/>
<dbReference type="InterPro" id="IPR009051">
    <property type="entry name" value="Helical_ferredxn"/>
</dbReference>
<dbReference type="GO" id="GO:0046872">
    <property type="term" value="F:metal ion binding"/>
    <property type="evidence" value="ECO:0007669"/>
    <property type="project" value="UniProtKB-KW"/>
</dbReference>
<keyword evidence="2" id="KW-0408">Iron</keyword>
<dbReference type="Gene3D" id="1.10.1060.10">
    <property type="entry name" value="Alpha-helical ferredoxin"/>
    <property type="match status" value="1"/>
</dbReference>
<dbReference type="PROSITE" id="PS51379">
    <property type="entry name" value="4FE4S_FER_2"/>
    <property type="match status" value="1"/>
</dbReference>
<proteinExistence type="predicted"/>
<dbReference type="GO" id="GO:0051536">
    <property type="term" value="F:iron-sulfur cluster binding"/>
    <property type="evidence" value="ECO:0007669"/>
    <property type="project" value="UniProtKB-KW"/>
</dbReference>
<feature type="domain" description="4Fe-4S ferredoxin-type" evidence="4">
    <location>
        <begin position="310"/>
        <end position="339"/>
    </location>
</feature>
<dbReference type="Pfam" id="PF00037">
    <property type="entry name" value="Fer4"/>
    <property type="match status" value="1"/>
</dbReference>
<evidence type="ECO:0000256" key="3">
    <source>
        <dbReference type="ARBA" id="ARBA00023014"/>
    </source>
</evidence>
<evidence type="ECO:0000256" key="2">
    <source>
        <dbReference type="ARBA" id="ARBA00023004"/>
    </source>
</evidence>